<dbReference type="EMBL" id="CAJNJQ010000103">
    <property type="protein sequence ID" value="CAE7056346.1"/>
    <property type="molecule type" value="Genomic_DNA"/>
</dbReference>
<evidence type="ECO:0000313" key="4">
    <source>
        <dbReference type="EMBL" id="CAE7056346.1"/>
    </source>
</evidence>
<dbReference type="Pfam" id="PF14288">
    <property type="entry name" value="FKS1_dom1"/>
    <property type="match status" value="1"/>
</dbReference>
<feature type="compositionally biased region" description="Basic and acidic residues" evidence="1">
    <location>
        <begin position="31"/>
        <end position="43"/>
    </location>
</feature>
<sequence length="549" mass="63315">MSRPPVPRHFDPFYSGGGPSVPRTHSTRTRGRYDSSDMDHGYELRSNFQSRANKRDAMYYQEQHHDPYAASHDTESEPEDSYPARRHRFSNNSPTPSDISPPAFDDYGVHAQSASRELYPAWGADRPTPVPIEEIEDIFLDLTQKFGFQRDSMRNQFDFLMQLLDSRASRMTPELALTTLHADYIGGPHANYRKWYFAAELDLDDAVGQAQNTIKLTKTGPRLVTGASRSLESAINQWRRKMHQMSPADHVRQIALYLLCWGEAAQVRFMPECLCFIFKCADEYYRSPECQNRQEPVPEGLYLRSVIKPLYRFLRDQGYEIQDGRFSRREKDHEDIIGYDDVNQLFWYPEGISRILLSDRTRLIDLPPAWRFMRFDRIDWARVFSKTYKEKRTSLHLLVNLNRIWILHLSLFWYYIAYNSPAIYRRSGDVDATAPMKRSASALGGAVSTVVMICAAFAEFTFIPKTWNNISHLLRRLIFLLIVLGLTTGPSFYIFIVNDGSDGSSLPRTLSILQFLIAVIATLLFGIIPSGRMFGDRVADKSRKYLASQ</sequence>
<dbReference type="GO" id="GO:0051278">
    <property type="term" value="P:fungal-type cell wall polysaccharide biosynthetic process"/>
    <property type="evidence" value="ECO:0007669"/>
    <property type="project" value="TreeGrafter"/>
</dbReference>
<dbReference type="Pfam" id="PF23605">
    <property type="entry name" value="FKS1_dom2"/>
    <property type="match status" value="1"/>
</dbReference>
<dbReference type="Proteomes" id="UP000663827">
    <property type="component" value="Unassembled WGS sequence"/>
</dbReference>
<dbReference type="PANTHER" id="PTHR12741:SF48">
    <property type="entry name" value="1,3-BETA-GLUCAN SYNTHASE COMPONENT FKS1-RELATED"/>
    <property type="match status" value="1"/>
</dbReference>
<comment type="caution">
    <text evidence="4">The sequence shown here is derived from an EMBL/GenBank/DDBJ whole genome shotgun (WGS) entry which is preliminary data.</text>
</comment>
<dbReference type="AlphaFoldDB" id="A0A8H3DU66"/>
<name>A0A8H3DU66_9AGAM</name>
<keyword evidence="2" id="KW-1133">Transmembrane helix</keyword>
<feature type="transmembrane region" description="Helical" evidence="2">
    <location>
        <begin position="442"/>
        <end position="462"/>
    </location>
</feature>
<feature type="compositionally biased region" description="Basic and acidic residues" evidence="1">
    <location>
        <begin position="53"/>
        <end position="75"/>
    </location>
</feature>
<evidence type="ECO:0000313" key="5">
    <source>
        <dbReference type="Proteomes" id="UP000663827"/>
    </source>
</evidence>
<dbReference type="InterPro" id="IPR056261">
    <property type="entry name" value="FKS1-like_dom2"/>
</dbReference>
<protein>
    <recommendedName>
        <fullName evidence="3">1,3-beta-glucan synthase component FKS1-like domain-containing protein</fullName>
    </recommendedName>
</protein>
<keyword evidence="2" id="KW-0472">Membrane</keyword>
<feature type="non-terminal residue" evidence="4">
    <location>
        <position position="1"/>
    </location>
</feature>
<evidence type="ECO:0000256" key="2">
    <source>
        <dbReference type="SAM" id="Phobius"/>
    </source>
</evidence>
<feature type="transmembrane region" description="Helical" evidence="2">
    <location>
        <begin position="474"/>
        <end position="497"/>
    </location>
</feature>
<dbReference type="SMART" id="SM01205">
    <property type="entry name" value="FKS1_dom1"/>
    <property type="match status" value="1"/>
</dbReference>
<feature type="transmembrane region" description="Helical" evidence="2">
    <location>
        <begin position="509"/>
        <end position="528"/>
    </location>
</feature>
<evidence type="ECO:0000256" key="1">
    <source>
        <dbReference type="SAM" id="MobiDB-lite"/>
    </source>
</evidence>
<accession>A0A8H3DU66</accession>
<proteinExistence type="predicted"/>
<dbReference type="GO" id="GO:0006075">
    <property type="term" value="P:(1-&gt;3)-beta-D-glucan biosynthetic process"/>
    <property type="evidence" value="ECO:0007669"/>
    <property type="project" value="TreeGrafter"/>
</dbReference>
<organism evidence="4 5">
    <name type="scientific">Rhizoctonia solani</name>
    <dbReference type="NCBI Taxonomy" id="456999"/>
    <lineage>
        <taxon>Eukaryota</taxon>
        <taxon>Fungi</taxon>
        <taxon>Dikarya</taxon>
        <taxon>Basidiomycota</taxon>
        <taxon>Agaricomycotina</taxon>
        <taxon>Agaricomycetes</taxon>
        <taxon>Cantharellales</taxon>
        <taxon>Ceratobasidiaceae</taxon>
        <taxon>Rhizoctonia</taxon>
    </lineage>
</organism>
<evidence type="ECO:0000259" key="3">
    <source>
        <dbReference type="SMART" id="SM01205"/>
    </source>
</evidence>
<keyword evidence="2" id="KW-0812">Transmembrane</keyword>
<feature type="domain" description="1,3-beta-glucan synthase component FKS1-like" evidence="3">
    <location>
        <begin position="248"/>
        <end position="360"/>
    </location>
</feature>
<feature type="region of interest" description="Disordered" evidence="1">
    <location>
        <begin position="1"/>
        <end position="107"/>
    </location>
</feature>
<dbReference type="GO" id="GO:0003843">
    <property type="term" value="F:1,3-beta-D-glucan synthase activity"/>
    <property type="evidence" value="ECO:0007669"/>
    <property type="project" value="TreeGrafter"/>
</dbReference>
<gene>
    <name evidence="4" type="ORF">RDB_LOCUS4751</name>
</gene>
<reference evidence="4" key="1">
    <citation type="submission" date="2021-01" db="EMBL/GenBank/DDBJ databases">
        <authorList>
            <person name="Kaushik A."/>
        </authorList>
    </citation>
    <scope>NUCLEOTIDE SEQUENCE</scope>
    <source>
        <strain evidence="4">AG5</strain>
    </source>
</reference>
<dbReference type="GO" id="GO:0005886">
    <property type="term" value="C:plasma membrane"/>
    <property type="evidence" value="ECO:0007669"/>
    <property type="project" value="TreeGrafter"/>
</dbReference>
<dbReference type="InterPro" id="IPR026899">
    <property type="entry name" value="FKS1-like_dom1"/>
</dbReference>
<dbReference type="PANTHER" id="PTHR12741">
    <property type="entry name" value="LYST-INTERACTING PROTEIN LIP5 DOPAMINE RESPONSIVE PROTEIN DRG-1"/>
    <property type="match status" value="1"/>
</dbReference>